<dbReference type="PATRIC" id="fig|1489064.4.peg.962"/>
<proteinExistence type="predicted"/>
<dbReference type="Gene3D" id="3.30.1380.10">
    <property type="match status" value="1"/>
</dbReference>
<gene>
    <name evidence="2" type="ORF">WH96_00265</name>
</gene>
<keyword evidence="1" id="KW-0472">Membrane</keyword>
<keyword evidence="1" id="KW-1133">Transmembrane helix</keyword>
<dbReference type="InterPro" id="IPR009045">
    <property type="entry name" value="Zn_M74/Hedgehog-like"/>
</dbReference>
<evidence type="ECO:0000313" key="2">
    <source>
        <dbReference type="EMBL" id="KLN62021.1"/>
    </source>
</evidence>
<evidence type="ECO:0000313" key="3">
    <source>
        <dbReference type="Proteomes" id="UP000035444"/>
    </source>
</evidence>
<dbReference type="OrthoDB" id="655954at2"/>
<keyword evidence="3" id="KW-1185">Reference proteome</keyword>
<feature type="transmembrane region" description="Helical" evidence="1">
    <location>
        <begin position="46"/>
        <end position="68"/>
    </location>
</feature>
<dbReference type="AlphaFoldDB" id="A0A0H2MIN0"/>
<feature type="transmembrane region" description="Helical" evidence="1">
    <location>
        <begin position="12"/>
        <end position="34"/>
    </location>
</feature>
<accession>A0A0H2MIN0</accession>
<sequence length="277" mass="32040">MINIFRCLLHFVIVVILTVITQIGGVAYLLSLVFKKYIARVGKLKFGYGFLLFAIFYGLLWGGSIFIAPQFGRVALPCFSDQTDKIAVQSPLYCLLNRHYVTPKLLELGNALASSIDARFPRTQTQALDANFPFFDKFPLLPHLSHDDGRKLDIAFYYRNDKNEYVVGKTKSPIGYWGFEQPTDSRSQLCSNNDDNWNLRWDMDWFQFLNKQHYQLDRERTSVALQWLANQGQSYKVSKIFVEPYLAKRLGVSNKIIRFQGCRAARHDDHIHIQIAK</sequence>
<comment type="caution">
    <text evidence="2">The sequence shown here is derived from an EMBL/GenBank/DDBJ whole genome shotgun (WGS) entry which is preliminary data.</text>
</comment>
<reference evidence="2 3" key="1">
    <citation type="submission" date="2015-03" db="EMBL/GenBank/DDBJ databases">
        <title>Genome Sequence of Kiloniella spongiae MEBiC09566, isolated from a marine sponge.</title>
        <authorList>
            <person name="Shao Z."/>
            <person name="Wang L."/>
            <person name="Li X."/>
        </authorList>
    </citation>
    <scope>NUCLEOTIDE SEQUENCE [LARGE SCALE GENOMIC DNA]</scope>
    <source>
        <strain evidence="2 3">MEBiC09566</strain>
    </source>
</reference>
<name>A0A0H2MIN0_9PROT</name>
<dbReference type="EMBL" id="LAQL01000002">
    <property type="protein sequence ID" value="KLN62021.1"/>
    <property type="molecule type" value="Genomic_DNA"/>
</dbReference>
<organism evidence="2 3">
    <name type="scientific">Kiloniella spongiae</name>
    <dbReference type="NCBI Taxonomy" id="1489064"/>
    <lineage>
        <taxon>Bacteria</taxon>
        <taxon>Pseudomonadati</taxon>
        <taxon>Pseudomonadota</taxon>
        <taxon>Alphaproteobacteria</taxon>
        <taxon>Rhodospirillales</taxon>
        <taxon>Kiloniellaceae</taxon>
        <taxon>Kiloniella</taxon>
    </lineage>
</organism>
<evidence type="ECO:0000256" key="1">
    <source>
        <dbReference type="SAM" id="Phobius"/>
    </source>
</evidence>
<keyword evidence="1" id="KW-0812">Transmembrane</keyword>
<dbReference type="STRING" id="1489064.WH96_00265"/>
<protein>
    <submittedName>
        <fullName evidence="2">Uncharacterized protein</fullName>
    </submittedName>
</protein>
<dbReference type="Proteomes" id="UP000035444">
    <property type="component" value="Unassembled WGS sequence"/>
</dbReference>
<dbReference type="RefSeq" id="WP_047762151.1">
    <property type="nucleotide sequence ID" value="NZ_LAQL01000002.1"/>
</dbReference>